<comment type="caution">
    <text evidence="2">The sequence shown here is derived from an EMBL/GenBank/DDBJ whole genome shotgun (WGS) entry which is preliminary data.</text>
</comment>
<organism evidence="2 3">
    <name type="scientific">Henosepilachna vigintioctopunctata</name>
    <dbReference type="NCBI Taxonomy" id="420089"/>
    <lineage>
        <taxon>Eukaryota</taxon>
        <taxon>Metazoa</taxon>
        <taxon>Ecdysozoa</taxon>
        <taxon>Arthropoda</taxon>
        <taxon>Hexapoda</taxon>
        <taxon>Insecta</taxon>
        <taxon>Pterygota</taxon>
        <taxon>Neoptera</taxon>
        <taxon>Endopterygota</taxon>
        <taxon>Coleoptera</taxon>
        <taxon>Polyphaga</taxon>
        <taxon>Cucujiformia</taxon>
        <taxon>Coccinelloidea</taxon>
        <taxon>Coccinellidae</taxon>
        <taxon>Epilachninae</taxon>
        <taxon>Epilachnini</taxon>
        <taxon>Henosepilachna</taxon>
    </lineage>
</organism>
<sequence>MKTASSAVQVSTDDPSADVNSGVGVTTIDPCVSNAQQQKIMNDLILIDTNSREPDQIMKDSETFNKKSDWTLVKSKRNSKLEKPVTNVKSADSDRPKSTQRGSKMPMMPIIGYRIVASYCRPSRRHGGSAIYLSNDYEFLPISAIDNISIEMHCEISGVLVKTIDHKVCVLSVYRPPTGDIDNFIYLCTDINISFSEFMVVLRSLVDKSCPMRSGPSSVTSNNWITPEVIRAAAELKNLHWLYVNLRSEGTLRMYRSAKSNYRKFLNTSKSNFYQEKLIASDNKSKTLWSLVNKEIGHAKRSTNAISLNIDGRKLSDPVISGKMGMKRTARKTGKGHYTSLVASNKSSNKEEVQALTD</sequence>
<dbReference type="InterPro" id="IPR036691">
    <property type="entry name" value="Endo/exonu/phosph_ase_sf"/>
</dbReference>
<evidence type="ECO:0000256" key="1">
    <source>
        <dbReference type="SAM" id="MobiDB-lite"/>
    </source>
</evidence>
<feature type="region of interest" description="Disordered" evidence="1">
    <location>
        <begin position="81"/>
        <end position="105"/>
    </location>
</feature>
<gene>
    <name evidence="2" type="ORF">WA026_020392</name>
</gene>
<reference evidence="2 3" key="1">
    <citation type="submission" date="2023-03" db="EMBL/GenBank/DDBJ databases">
        <title>Genome insight into feeding habits of ladybird beetles.</title>
        <authorList>
            <person name="Li H.-S."/>
            <person name="Huang Y.-H."/>
            <person name="Pang H."/>
        </authorList>
    </citation>
    <scope>NUCLEOTIDE SEQUENCE [LARGE SCALE GENOMIC DNA]</scope>
    <source>
        <strain evidence="2">SYSU_2023b</strain>
        <tissue evidence="2">Whole body</tissue>
    </source>
</reference>
<feature type="region of interest" description="Disordered" evidence="1">
    <location>
        <begin position="1"/>
        <end position="21"/>
    </location>
</feature>
<accession>A0AAW1URZ1</accession>
<dbReference type="AlphaFoldDB" id="A0AAW1URZ1"/>
<feature type="compositionally biased region" description="Polar residues" evidence="1">
    <location>
        <begin position="1"/>
        <end position="14"/>
    </location>
</feature>
<dbReference type="Proteomes" id="UP001431783">
    <property type="component" value="Unassembled WGS sequence"/>
</dbReference>
<protein>
    <submittedName>
        <fullName evidence="2">Uncharacterized protein</fullName>
    </submittedName>
</protein>
<dbReference type="Gene3D" id="3.60.10.10">
    <property type="entry name" value="Endonuclease/exonuclease/phosphatase"/>
    <property type="match status" value="1"/>
</dbReference>
<proteinExistence type="predicted"/>
<evidence type="ECO:0000313" key="3">
    <source>
        <dbReference type="Proteomes" id="UP001431783"/>
    </source>
</evidence>
<evidence type="ECO:0000313" key="2">
    <source>
        <dbReference type="EMBL" id="KAK9882284.1"/>
    </source>
</evidence>
<keyword evidence="3" id="KW-1185">Reference proteome</keyword>
<name>A0AAW1URZ1_9CUCU</name>
<dbReference type="EMBL" id="JARQZJ010000074">
    <property type="protein sequence ID" value="KAK9882284.1"/>
    <property type="molecule type" value="Genomic_DNA"/>
</dbReference>